<evidence type="ECO:0000256" key="1">
    <source>
        <dbReference type="SAM" id="Phobius"/>
    </source>
</evidence>
<organism evidence="2 3">
    <name type="scientific">Alkanindiges illinoisensis</name>
    <dbReference type="NCBI Taxonomy" id="197183"/>
    <lineage>
        <taxon>Bacteria</taxon>
        <taxon>Pseudomonadati</taxon>
        <taxon>Pseudomonadota</taxon>
        <taxon>Gammaproteobacteria</taxon>
        <taxon>Moraxellales</taxon>
        <taxon>Moraxellaceae</taxon>
        <taxon>Alkanindiges</taxon>
    </lineage>
</organism>
<keyword evidence="1" id="KW-1133">Transmembrane helix</keyword>
<dbReference type="RefSeq" id="WP_134244640.1">
    <property type="nucleotide sequence ID" value="NZ_SNTY01000034.1"/>
</dbReference>
<dbReference type="EMBL" id="SNTY01000034">
    <property type="protein sequence ID" value="TEU25834.1"/>
    <property type="molecule type" value="Genomic_DNA"/>
</dbReference>
<dbReference type="STRING" id="1120977.GCA_000619845_02840"/>
<dbReference type="InterPro" id="IPR007039">
    <property type="entry name" value="TrbC/VirB2"/>
</dbReference>
<keyword evidence="1" id="KW-0812">Transmembrane</keyword>
<dbReference type="Proteomes" id="UP000297834">
    <property type="component" value="Unassembled WGS sequence"/>
</dbReference>
<protein>
    <submittedName>
        <fullName evidence="2">Conjugal transfer protein TrbC</fullName>
    </submittedName>
</protein>
<evidence type="ECO:0000313" key="3">
    <source>
        <dbReference type="Proteomes" id="UP000297834"/>
    </source>
</evidence>
<keyword evidence="1" id="KW-0472">Membrane</keyword>
<gene>
    <name evidence="2" type="ORF">E2B99_08920</name>
</gene>
<dbReference type="Pfam" id="PF04956">
    <property type="entry name" value="TrbC"/>
    <property type="match status" value="1"/>
</dbReference>
<feature type="transmembrane region" description="Helical" evidence="1">
    <location>
        <begin position="64"/>
        <end position="82"/>
    </location>
</feature>
<feature type="transmembrane region" description="Helical" evidence="1">
    <location>
        <begin position="94"/>
        <end position="111"/>
    </location>
</feature>
<proteinExistence type="predicted"/>
<keyword evidence="3" id="KW-1185">Reference proteome</keyword>
<reference evidence="2 3" key="1">
    <citation type="submission" date="2019-03" db="EMBL/GenBank/DDBJ databases">
        <title>Alkanindiges illinoisensis: a potential pathogenic isolated from ascites of a gastric cancer patient with abdominal metastasis.</title>
        <authorList>
            <person name="Hu X."/>
            <person name="Yang B."/>
            <person name="Yan X."/>
            <person name="Lin L."/>
            <person name="Zhao H."/>
            <person name="Zhou F."/>
            <person name="Su B."/>
            <person name="Chen J."/>
            <person name="Rui Y."/>
            <person name="Wang Q."/>
            <person name="Zheng L."/>
        </authorList>
    </citation>
    <scope>NUCLEOTIDE SEQUENCE [LARGE SCALE GENOMIC DNA]</scope>
    <source>
        <strain evidence="2 3">NFYY 23406</strain>
    </source>
</reference>
<comment type="caution">
    <text evidence="2">The sequence shown here is derived from an EMBL/GenBank/DDBJ whole genome shotgun (WGS) entry which is preliminary data.</text>
</comment>
<dbReference type="AlphaFoldDB" id="A0A4Y7XBE7"/>
<dbReference type="OrthoDB" id="9814329at2"/>
<sequence>MNPTLPTLNLQFMQSRTFLYWVLAIAVIAVLVLMPDFAHAASTSSNMPWEDPLTKFKDSVTGPVAIGIAILAIATAGMTLIFGGEMNEFTRKMIMVVLVVSIIVFAAQLLTNLTGKSATIPTCENTQAVTCSNQ</sequence>
<evidence type="ECO:0000313" key="2">
    <source>
        <dbReference type="EMBL" id="TEU25834.1"/>
    </source>
</evidence>
<accession>A0A4Y7XBE7</accession>
<name>A0A4Y7XBE7_9GAMM</name>